<evidence type="ECO:0000313" key="2">
    <source>
        <dbReference type="Proteomes" id="UP001234581"/>
    </source>
</evidence>
<dbReference type="SUPFAM" id="SSF117281">
    <property type="entry name" value="Kelch motif"/>
    <property type="match status" value="1"/>
</dbReference>
<proteinExistence type="predicted"/>
<protein>
    <submittedName>
        <fullName evidence="1">Uncharacterized protein</fullName>
    </submittedName>
</protein>
<gene>
    <name evidence="1" type="ORF">O0I10_009599</name>
</gene>
<dbReference type="RefSeq" id="XP_058339623.1">
    <property type="nucleotide sequence ID" value="XM_058489587.1"/>
</dbReference>
<sequence length="162" mass="18239">MPSLPLVAMAVLGPEKRYIYILGGQDDMEDVMLKLNRLYSLDTKTWTWYEPNVQGPKPVGRMFGSAVFLNNESYAVFAFGQETLGIYSNDIDNIVTGEAHNASEIPSDSSFFGGGAIAGIVIRMIHFSLWNLRNDEPRWFEACRLALKALLLFLFMLNPRLV</sequence>
<dbReference type="Gene3D" id="2.120.10.80">
    <property type="entry name" value="Kelch-type beta propeller"/>
    <property type="match status" value="1"/>
</dbReference>
<reference evidence="1 2" key="1">
    <citation type="submission" date="2023-03" db="EMBL/GenBank/DDBJ databases">
        <title>Genome sequence of Lichtheimia ornata CBS 291.66.</title>
        <authorList>
            <person name="Mohabir J.T."/>
            <person name="Shea T.P."/>
            <person name="Kurbessoian T."/>
            <person name="Berby B."/>
            <person name="Fontaine J."/>
            <person name="Livny J."/>
            <person name="Gnirke A."/>
            <person name="Stajich J.E."/>
            <person name="Cuomo C.A."/>
        </authorList>
    </citation>
    <scope>NUCLEOTIDE SEQUENCE [LARGE SCALE GENOMIC DNA]</scope>
    <source>
        <strain evidence="1">CBS 291.66</strain>
    </source>
</reference>
<name>A0AAD7XS14_9FUNG</name>
<dbReference type="EMBL" id="JARTCD010000057">
    <property type="protein sequence ID" value="KAJ8654709.1"/>
    <property type="molecule type" value="Genomic_DNA"/>
</dbReference>
<organism evidence="1 2">
    <name type="scientific">Lichtheimia ornata</name>
    <dbReference type="NCBI Taxonomy" id="688661"/>
    <lineage>
        <taxon>Eukaryota</taxon>
        <taxon>Fungi</taxon>
        <taxon>Fungi incertae sedis</taxon>
        <taxon>Mucoromycota</taxon>
        <taxon>Mucoromycotina</taxon>
        <taxon>Mucoromycetes</taxon>
        <taxon>Mucorales</taxon>
        <taxon>Lichtheimiaceae</taxon>
        <taxon>Lichtheimia</taxon>
    </lineage>
</organism>
<dbReference type="AlphaFoldDB" id="A0AAD7XS14"/>
<dbReference type="InterPro" id="IPR015915">
    <property type="entry name" value="Kelch-typ_b-propeller"/>
</dbReference>
<evidence type="ECO:0000313" key="1">
    <source>
        <dbReference type="EMBL" id="KAJ8654709.1"/>
    </source>
</evidence>
<accession>A0AAD7XS14</accession>
<keyword evidence="2" id="KW-1185">Reference proteome</keyword>
<comment type="caution">
    <text evidence="1">The sequence shown here is derived from an EMBL/GenBank/DDBJ whole genome shotgun (WGS) entry which is preliminary data.</text>
</comment>
<dbReference type="GeneID" id="83217004"/>
<dbReference type="Proteomes" id="UP001234581">
    <property type="component" value="Unassembled WGS sequence"/>
</dbReference>